<organism evidence="1 2">
    <name type="scientific">Clonostachys byssicola</name>
    <dbReference type="NCBI Taxonomy" id="160290"/>
    <lineage>
        <taxon>Eukaryota</taxon>
        <taxon>Fungi</taxon>
        <taxon>Dikarya</taxon>
        <taxon>Ascomycota</taxon>
        <taxon>Pezizomycotina</taxon>
        <taxon>Sordariomycetes</taxon>
        <taxon>Hypocreomycetidae</taxon>
        <taxon>Hypocreales</taxon>
        <taxon>Bionectriaceae</taxon>
        <taxon>Clonostachys</taxon>
    </lineage>
</organism>
<proteinExistence type="predicted"/>
<evidence type="ECO:0000313" key="2">
    <source>
        <dbReference type="Proteomes" id="UP000754883"/>
    </source>
</evidence>
<sequence>MKLHLQYMGADKSPAIPQSPADLAAFRLETTSIKTRKLTRDIFKRVELSQRKKEAQGEDDTMLQPKPVLFNGEIFGDALSPFFAAESWFNRSQPGDHEAQAGWPTMADFKEDGDHRAPRHGRYFPLPLIPITTFPSRSRDHSNGEISSLDAGMKQENEAVKCDARFILPLCHTTEEPEDEADNFPDNFPDSFPEDSGLARVPPCFYQLLEYIENEFNEEEETKDFK</sequence>
<comment type="caution">
    <text evidence="1">The sequence shown here is derived from an EMBL/GenBank/DDBJ whole genome shotgun (WGS) entry which is preliminary data.</text>
</comment>
<name>A0A9N9USH7_9HYPO</name>
<gene>
    <name evidence="1" type="ORF">CBYS24578_00001647</name>
</gene>
<protein>
    <submittedName>
        <fullName evidence="1">Uncharacterized protein</fullName>
    </submittedName>
</protein>
<dbReference type="Proteomes" id="UP000754883">
    <property type="component" value="Unassembled WGS sequence"/>
</dbReference>
<accession>A0A9N9USH7</accession>
<reference evidence="2" key="1">
    <citation type="submission" date="2019-06" db="EMBL/GenBank/DDBJ databases">
        <authorList>
            <person name="Broberg M."/>
        </authorList>
    </citation>
    <scope>NUCLEOTIDE SEQUENCE [LARGE SCALE GENOMIC DNA]</scope>
</reference>
<keyword evidence="2" id="KW-1185">Reference proteome</keyword>
<dbReference type="EMBL" id="CABFNO020001560">
    <property type="protein sequence ID" value="CAH0001726.1"/>
    <property type="molecule type" value="Genomic_DNA"/>
</dbReference>
<evidence type="ECO:0000313" key="1">
    <source>
        <dbReference type="EMBL" id="CAH0001726.1"/>
    </source>
</evidence>
<dbReference type="AlphaFoldDB" id="A0A9N9USH7"/>
<reference evidence="1 2" key="2">
    <citation type="submission" date="2021-10" db="EMBL/GenBank/DDBJ databases">
        <authorList>
            <person name="Piombo E."/>
        </authorList>
    </citation>
    <scope>NUCLEOTIDE SEQUENCE [LARGE SCALE GENOMIC DNA]</scope>
</reference>
<dbReference type="OrthoDB" id="1703270at2759"/>